<dbReference type="InterPro" id="IPR036047">
    <property type="entry name" value="F-box-like_dom_sf"/>
</dbReference>
<comment type="caution">
    <text evidence="2">The sequence shown here is derived from an EMBL/GenBank/DDBJ whole genome shotgun (WGS) entry which is preliminary data.</text>
</comment>
<accession>A0AA87ZBI4</accession>
<dbReference type="Pfam" id="PF24758">
    <property type="entry name" value="LRR_At5g56370"/>
    <property type="match status" value="1"/>
</dbReference>
<gene>
    <name evidence="2" type="ORF">TIFTF001_004038</name>
</gene>
<proteinExistence type="predicted"/>
<dbReference type="InterPro" id="IPR055411">
    <property type="entry name" value="LRR_FXL15/At3g58940/PEG3-like"/>
</dbReference>
<protein>
    <recommendedName>
        <fullName evidence="1">F-box domain-containing protein</fullName>
    </recommendedName>
</protein>
<reference evidence="2" key="1">
    <citation type="submission" date="2023-07" db="EMBL/GenBank/DDBJ databases">
        <title>draft genome sequence of fig (Ficus carica).</title>
        <authorList>
            <person name="Takahashi T."/>
            <person name="Nishimura K."/>
        </authorList>
    </citation>
    <scope>NUCLEOTIDE SEQUENCE</scope>
</reference>
<evidence type="ECO:0000313" key="2">
    <source>
        <dbReference type="EMBL" id="GMN33213.1"/>
    </source>
</evidence>
<evidence type="ECO:0000259" key="1">
    <source>
        <dbReference type="PROSITE" id="PS50181"/>
    </source>
</evidence>
<dbReference type="SMART" id="SM00256">
    <property type="entry name" value="FBOX"/>
    <property type="match status" value="1"/>
</dbReference>
<dbReference type="InterPro" id="IPR032675">
    <property type="entry name" value="LRR_dom_sf"/>
</dbReference>
<dbReference type="CDD" id="cd22160">
    <property type="entry name" value="F-box_AtFBL13-like"/>
    <property type="match status" value="1"/>
</dbReference>
<dbReference type="SUPFAM" id="SSF52047">
    <property type="entry name" value="RNI-like"/>
    <property type="match status" value="1"/>
</dbReference>
<dbReference type="Gene3D" id="3.80.10.10">
    <property type="entry name" value="Ribonuclease Inhibitor"/>
    <property type="match status" value="1"/>
</dbReference>
<dbReference type="PANTHER" id="PTHR31293:SF12">
    <property type="entry name" value="RNI-LIKE SUPERFAMILY PROTEIN"/>
    <property type="match status" value="1"/>
</dbReference>
<dbReference type="PROSITE" id="PS50181">
    <property type="entry name" value="FBOX"/>
    <property type="match status" value="1"/>
</dbReference>
<dbReference type="SUPFAM" id="SSF81383">
    <property type="entry name" value="F-box domain"/>
    <property type="match status" value="1"/>
</dbReference>
<dbReference type="AlphaFoldDB" id="A0AA87ZBI4"/>
<sequence>MAVNRVKMLDERTNHEEIEFGAMDQISKLPDPIIHHILSFLPTIEVVRMSLLSKRWRRMWFSVQTLNLCEMRFQSGGKAQFNKFVDRCLKRRKISRHYLDDSSITRFKLDMSYCGRRSRVERWLNFVAKNKLEELHLCITTVTRYKGQFYNLPEAIFNVQSLTRLKLDGLKIDGPVQVRLPSLKLLFLENIHGLNDRSFEDLLINCPSLEKLVLKECKDLSSLQVSSSSLKSFDVDLPLSHQTIKIEAINLRSLLIRYCCKISLTACVSLKHLSLFYVQLDDRWFKEYICGYSLDSLTLHECYAWEHINLKSQHLKNLVICKRLRIEVHDIKIDTPNLVSFTYTTWGVENSNISLISPNLLVCDVNIVGCHTYNSNWYGNLMRLLSAISCSKNICLHVDSDKHFSFALAYLRACEGQDIPSTIEEFRPKKHLPLAFTFS</sequence>
<dbReference type="Pfam" id="PF00646">
    <property type="entry name" value="F-box"/>
    <property type="match status" value="1"/>
</dbReference>
<organism evidence="2 3">
    <name type="scientific">Ficus carica</name>
    <name type="common">Common fig</name>
    <dbReference type="NCBI Taxonomy" id="3494"/>
    <lineage>
        <taxon>Eukaryota</taxon>
        <taxon>Viridiplantae</taxon>
        <taxon>Streptophyta</taxon>
        <taxon>Embryophyta</taxon>
        <taxon>Tracheophyta</taxon>
        <taxon>Spermatophyta</taxon>
        <taxon>Magnoliopsida</taxon>
        <taxon>eudicotyledons</taxon>
        <taxon>Gunneridae</taxon>
        <taxon>Pentapetalae</taxon>
        <taxon>rosids</taxon>
        <taxon>fabids</taxon>
        <taxon>Rosales</taxon>
        <taxon>Moraceae</taxon>
        <taxon>Ficeae</taxon>
        <taxon>Ficus</taxon>
    </lineage>
</organism>
<keyword evidence="3" id="KW-1185">Reference proteome</keyword>
<dbReference type="Gene3D" id="1.20.1280.50">
    <property type="match status" value="1"/>
</dbReference>
<evidence type="ECO:0000313" key="3">
    <source>
        <dbReference type="Proteomes" id="UP001187192"/>
    </source>
</evidence>
<dbReference type="EMBL" id="BTGU01000004">
    <property type="protein sequence ID" value="GMN33213.1"/>
    <property type="molecule type" value="Genomic_DNA"/>
</dbReference>
<dbReference type="PANTHER" id="PTHR31293">
    <property type="entry name" value="RNI-LIKE SUPERFAMILY PROTEIN"/>
    <property type="match status" value="1"/>
</dbReference>
<dbReference type="InterPro" id="IPR001810">
    <property type="entry name" value="F-box_dom"/>
</dbReference>
<dbReference type="InterPro" id="IPR053781">
    <property type="entry name" value="F-box_AtFBL13-like"/>
</dbReference>
<dbReference type="InterPro" id="IPR055294">
    <property type="entry name" value="FBL60-like"/>
</dbReference>
<name>A0AA87ZBI4_FICCA</name>
<feature type="domain" description="F-box" evidence="1">
    <location>
        <begin position="23"/>
        <end position="59"/>
    </location>
</feature>
<dbReference type="Proteomes" id="UP001187192">
    <property type="component" value="Unassembled WGS sequence"/>
</dbReference>